<dbReference type="Pfam" id="PF01263">
    <property type="entry name" value="Aldose_epim"/>
    <property type="match status" value="1"/>
</dbReference>
<gene>
    <name evidence="4" type="ORF">B5807_03011</name>
</gene>
<dbReference type="FunCoup" id="A0A1Y2MAR9">
    <property type="interactions" value="736"/>
</dbReference>
<evidence type="ECO:0000313" key="4">
    <source>
        <dbReference type="EMBL" id="OSS53216.1"/>
    </source>
</evidence>
<dbReference type="STRING" id="105696.A0A1Y2MAR9"/>
<dbReference type="GO" id="GO:0033499">
    <property type="term" value="P:galactose catabolic process via UDP-galactose, Leloir pathway"/>
    <property type="evidence" value="ECO:0007669"/>
    <property type="project" value="TreeGrafter"/>
</dbReference>
<evidence type="ECO:0000256" key="3">
    <source>
        <dbReference type="ARBA" id="ARBA00023277"/>
    </source>
</evidence>
<keyword evidence="3" id="KW-0119">Carbohydrate metabolism</keyword>
<evidence type="ECO:0000313" key="5">
    <source>
        <dbReference type="Proteomes" id="UP000193240"/>
    </source>
</evidence>
<proteinExistence type="inferred from homology"/>
<dbReference type="Proteomes" id="UP000193240">
    <property type="component" value="Unassembled WGS sequence"/>
</dbReference>
<name>A0A1Y2MAR9_EPING</name>
<dbReference type="InterPro" id="IPR018052">
    <property type="entry name" value="Ald1_epimerase_CS"/>
</dbReference>
<dbReference type="InterPro" id="IPR008183">
    <property type="entry name" value="Aldose_1/G6P_1-epimerase"/>
</dbReference>
<dbReference type="PROSITE" id="PS00545">
    <property type="entry name" value="ALDOSE_1_EPIMERASE"/>
    <property type="match status" value="1"/>
</dbReference>
<accession>A0A1Y2MAR9</accession>
<comment type="similarity">
    <text evidence="1">Belongs to the aldose epimerase family.</text>
</comment>
<keyword evidence="5" id="KW-1185">Reference proteome</keyword>
<dbReference type="AlphaFoldDB" id="A0A1Y2MAR9"/>
<dbReference type="InterPro" id="IPR011013">
    <property type="entry name" value="Gal_mutarotase_sf_dom"/>
</dbReference>
<organism evidence="4 5">
    <name type="scientific">Epicoccum nigrum</name>
    <name type="common">Soil fungus</name>
    <name type="synonym">Epicoccum purpurascens</name>
    <dbReference type="NCBI Taxonomy" id="105696"/>
    <lineage>
        <taxon>Eukaryota</taxon>
        <taxon>Fungi</taxon>
        <taxon>Dikarya</taxon>
        <taxon>Ascomycota</taxon>
        <taxon>Pezizomycotina</taxon>
        <taxon>Dothideomycetes</taxon>
        <taxon>Pleosporomycetidae</taxon>
        <taxon>Pleosporales</taxon>
        <taxon>Pleosporineae</taxon>
        <taxon>Didymellaceae</taxon>
        <taxon>Epicoccum</taxon>
    </lineage>
</organism>
<evidence type="ECO:0000256" key="1">
    <source>
        <dbReference type="ARBA" id="ARBA00006206"/>
    </source>
</evidence>
<dbReference type="InParanoid" id="A0A1Y2MAR9"/>
<dbReference type="Gene3D" id="2.70.98.10">
    <property type="match status" value="1"/>
</dbReference>
<dbReference type="OMA" id="IYHHISR"/>
<dbReference type="InterPro" id="IPR047215">
    <property type="entry name" value="Galactose_mutarotase-like"/>
</dbReference>
<dbReference type="PANTHER" id="PTHR10091">
    <property type="entry name" value="ALDOSE-1-EPIMERASE"/>
    <property type="match status" value="1"/>
</dbReference>
<dbReference type="GO" id="GO:0030246">
    <property type="term" value="F:carbohydrate binding"/>
    <property type="evidence" value="ECO:0007669"/>
    <property type="project" value="InterPro"/>
</dbReference>
<dbReference type="EMBL" id="KZ107839">
    <property type="protein sequence ID" value="OSS53216.1"/>
    <property type="molecule type" value="Genomic_DNA"/>
</dbReference>
<dbReference type="PANTHER" id="PTHR10091:SF0">
    <property type="entry name" value="GALACTOSE MUTAROTASE"/>
    <property type="match status" value="1"/>
</dbReference>
<dbReference type="InterPro" id="IPR014718">
    <property type="entry name" value="GH-type_carb-bd"/>
</dbReference>
<reference evidence="4 5" key="1">
    <citation type="journal article" date="2017" name="Genome Announc.">
        <title>Genome sequence of the saprophytic ascomycete Epicoccum nigrum ICMP 19927 strain isolated from New Zealand.</title>
        <authorList>
            <person name="Fokin M."/>
            <person name="Fleetwood D."/>
            <person name="Weir B.S."/>
            <person name="Villas-Boas S.G."/>
        </authorList>
    </citation>
    <scope>NUCLEOTIDE SEQUENCE [LARGE SCALE GENOMIC DNA]</scope>
    <source>
        <strain evidence="4 5">ICMP 19927</strain>
    </source>
</reference>
<evidence type="ECO:0000256" key="2">
    <source>
        <dbReference type="ARBA" id="ARBA00023235"/>
    </source>
</evidence>
<dbReference type="GO" id="GO:0006006">
    <property type="term" value="P:glucose metabolic process"/>
    <property type="evidence" value="ECO:0007669"/>
    <property type="project" value="TreeGrafter"/>
</dbReference>
<evidence type="ECO:0008006" key="6">
    <source>
        <dbReference type="Google" id="ProtNLM"/>
    </source>
</evidence>
<keyword evidence="2" id="KW-0413">Isomerase</keyword>
<dbReference type="GO" id="GO:0004034">
    <property type="term" value="F:aldose 1-epimerase activity"/>
    <property type="evidence" value="ECO:0007669"/>
    <property type="project" value="TreeGrafter"/>
</dbReference>
<protein>
    <recommendedName>
        <fullName evidence="6">Aldose 1-epimerase</fullName>
    </recommendedName>
</protein>
<dbReference type="CDD" id="cd09019">
    <property type="entry name" value="galactose_mutarotase_like"/>
    <property type="match status" value="1"/>
</dbReference>
<sequence length="332" mass="36470">MSAKAFTFLPLGAIVKEFKVNGINIVQGFDNAEQYKKYNGPFFGETIGRIANRVSGAKINNLNGQSYQLPVNNGPNSLHGGEKGFGKHEFEGPVTVNRNGEDAELFKYTSKDGEEGYPGTLQVSVWYVQKKEEVNGAQQEVLYIEYEAELVGDEVEETGINMTNHSYFNLTGKPSIAGTEITLITNKYQVVDDGGIPTGPIEEYPGISSGKPFTLGEKEPDVDDCFVANTDGSNIPVDTRSSPLQKLVSAYHPESKIHLEVYSTEPGFQFYTGKYIDVPAVDGLPARGPRSGFCVEPSRYVNAINIPEYKSMMVLKKGEKYGAKIVYRGWSA</sequence>
<dbReference type="FunFam" id="2.70.98.10:FF:000015">
    <property type="entry name" value="Aldose 1-epimerase, putative"/>
    <property type="match status" value="1"/>
</dbReference>
<dbReference type="SUPFAM" id="SSF74650">
    <property type="entry name" value="Galactose mutarotase-like"/>
    <property type="match status" value="1"/>
</dbReference>